<keyword evidence="3" id="KW-1185">Reference proteome</keyword>
<reference evidence="3" key="2">
    <citation type="submission" date="2013-12" db="EMBL/GenBank/DDBJ databases">
        <title>Evolution of pathogenesis and genome organization in the Tremellales.</title>
        <authorList>
            <person name="Cuomo C."/>
            <person name="Litvintseva A."/>
            <person name="Heitman J."/>
            <person name="Chen Y."/>
            <person name="Sun S."/>
            <person name="Springer D."/>
            <person name="Dromer F."/>
            <person name="Young S."/>
            <person name="Zeng Q."/>
            <person name="Chapman S."/>
            <person name="Gujja S."/>
            <person name="Saif S."/>
            <person name="Birren B."/>
        </authorList>
    </citation>
    <scope>NUCLEOTIDE SEQUENCE [LARGE SCALE GENOMIC DNA]</scope>
    <source>
        <strain evidence="3">BCC8398</strain>
    </source>
</reference>
<evidence type="ECO:0000313" key="2">
    <source>
        <dbReference type="EMBL" id="OCF34594.1"/>
    </source>
</evidence>
<dbReference type="EMBL" id="KV700124">
    <property type="protein sequence ID" value="OCF34594.1"/>
    <property type="molecule type" value="Genomic_DNA"/>
</dbReference>
<accession>A0A1B9GU70</accession>
<feature type="chain" id="PRO_5008627395" evidence="1">
    <location>
        <begin position="21"/>
        <end position="178"/>
    </location>
</feature>
<sequence>MQVLKAIVAVLINAPLATLAVEDGGSTLFRLATREDTKDARMNIHIPKDTRYSTGAGGQKQEIEGVSIAQVFFPESNLKEAKDAGRKFQASPFTWEIFISGTKELLWTMECTANVKPEWTGTTEFKLTLNNTDGPWVYQENQFKLEPETSHVECPKGECVFDKGCKGYEKPKWDFTLD</sequence>
<name>A0A1B9GU70_9TREE</name>
<evidence type="ECO:0000256" key="1">
    <source>
        <dbReference type="SAM" id="SignalP"/>
    </source>
</evidence>
<dbReference type="Proteomes" id="UP000092666">
    <property type="component" value="Unassembled WGS sequence"/>
</dbReference>
<proteinExistence type="predicted"/>
<feature type="signal peptide" evidence="1">
    <location>
        <begin position="1"/>
        <end position="20"/>
    </location>
</feature>
<gene>
    <name evidence="2" type="ORF">I316_03635</name>
</gene>
<organism evidence="2 3">
    <name type="scientific">Kwoniella heveanensis BCC8398</name>
    <dbReference type="NCBI Taxonomy" id="1296120"/>
    <lineage>
        <taxon>Eukaryota</taxon>
        <taxon>Fungi</taxon>
        <taxon>Dikarya</taxon>
        <taxon>Basidiomycota</taxon>
        <taxon>Agaricomycotina</taxon>
        <taxon>Tremellomycetes</taxon>
        <taxon>Tremellales</taxon>
        <taxon>Cryptococcaceae</taxon>
        <taxon>Kwoniella</taxon>
    </lineage>
</organism>
<evidence type="ECO:0000313" key="3">
    <source>
        <dbReference type="Proteomes" id="UP000092666"/>
    </source>
</evidence>
<keyword evidence="1" id="KW-0732">Signal</keyword>
<dbReference type="AlphaFoldDB" id="A0A1B9GU70"/>
<reference evidence="2 3" key="1">
    <citation type="submission" date="2013-07" db="EMBL/GenBank/DDBJ databases">
        <title>The Genome Sequence of Cryptococcus heveanensis BCC8398.</title>
        <authorList>
            <consortium name="The Broad Institute Genome Sequencing Platform"/>
            <person name="Cuomo C."/>
            <person name="Litvintseva A."/>
            <person name="Chen Y."/>
            <person name="Heitman J."/>
            <person name="Sun S."/>
            <person name="Springer D."/>
            <person name="Dromer F."/>
            <person name="Young S.K."/>
            <person name="Zeng Q."/>
            <person name="Gargeya S."/>
            <person name="Fitzgerald M."/>
            <person name="Abouelleil A."/>
            <person name="Alvarado L."/>
            <person name="Berlin A.M."/>
            <person name="Chapman S.B."/>
            <person name="Dewar J."/>
            <person name="Goldberg J."/>
            <person name="Griggs A."/>
            <person name="Gujja S."/>
            <person name="Hansen M."/>
            <person name="Howarth C."/>
            <person name="Imamovic A."/>
            <person name="Larimer J."/>
            <person name="McCowan C."/>
            <person name="Murphy C."/>
            <person name="Pearson M."/>
            <person name="Priest M."/>
            <person name="Roberts A."/>
            <person name="Saif S."/>
            <person name="Shea T."/>
            <person name="Sykes S."/>
            <person name="Wortman J."/>
            <person name="Nusbaum C."/>
            <person name="Birren B."/>
        </authorList>
    </citation>
    <scope>NUCLEOTIDE SEQUENCE [LARGE SCALE GENOMIC DNA]</scope>
    <source>
        <strain evidence="2 3">BCC8398</strain>
    </source>
</reference>
<protein>
    <submittedName>
        <fullName evidence="2">Uncharacterized protein</fullName>
    </submittedName>
</protein>